<organism evidence="2 3">
    <name type="scientific">Bdellovibrio bacteriovorus</name>
    <dbReference type="NCBI Taxonomy" id="959"/>
    <lineage>
        <taxon>Bacteria</taxon>
        <taxon>Pseudomonadati</taxon>
        <taxon>Bdellovibrionota</taxon>
        <taxon>Bdellovibrionia</taxon>
        <taxon>Bdellovibrionales</taxon>
        <taxon>Pseudobdellovibrionaceae</taxon>
        <taxon>Bdellovibrio</taxon>
    </lineage>
</organism>
<proteinExistence type="predicted"/>
<name>A0A150WTD1_BDEBC</name>
<protein>
    <submittedName>
        <fullName evidence="2">Uncharacterized protein</fullName>
    </submittedName>
</protein>
<keyword evidence="1" id="KW-0732">Signal</keyword>
<feature type="signal peptide" evidence="1">
    <location>
        <begin position="1"/>
        <end position="18"/>
    </location>
</feature>
<feature type="chain" id="PRO_5007573640" evidence="1">
    <location>
        <begin position="19"/>
        <end position="225"/>
    </location>
</feature>
<evidence type="ECO:0000256" key="1">
    <source>
        <dbReference type="SAM" id="SignalP"/>
    </source>
</evidence>
<accession>A0A150WTD1</accession>
<gene>
    <name evidence="2" type="ORF">AZI85_17050</name>
</gene>
<dbReference type="EMBL" id="LUKF01000008">
    <property type="protein sequence ID" value="KYG67589.1"/>
    <property type="molecule type" value="Genomic_DNA"/>
</dbReference>
<evidence type="ECO:0000313" key="2">
    <source>
        <dbReference type="EMBL" id="KYG67589.1"/>
    </source>
</evidence>
<dbReference type="OrthoDB" id="5291722at2"/>
<comment type="caution">
    <text evidence="2">The sequence shown here is derived from an EMBL/GenBank/DDBJ whole genome shotgun (WGS) entry which is preliminary data.</text>
</comment>
<dbReference type="AlphaFoldDB" id="A0A150WTD1"/>
<evidence type="ECO:0000313" key="3">
    <source>
        <dbReference type="Proteomes" id="UP000075391"/>
    </source>
</evidence>
<dbReference type="Proteomes" id="UP000075391">
    <property type="component" value="Unassembled WGS sequence"/>
</dbReference>
<reference evidence="2 3" key="1">
    <citation type="submission" date="2016-03" db="EMBL/GenBank/DDBJ databases">
        <authorList>
            <person name="Ploux O."/>
        </authorList>
    </citation>
    <scope>NUCLEOTIDE SEQUENCE [LARGE SCALE GENOMIC DNA]</scope>
    <source>
        <strain evidence="2 3">BER2</strain>
    </source>
</reference>
<dbReference type="RefSeq" id="WP_063243299.1">
    <property type="nucleotide sequence ID" value="NZ_LUKF01000008.1"/>
</dbReference>
<sequence length="225" mass="26063">MKTLIFILSFFLMNTSWADETCVIYEAQDLYQYQDRILALAKTAKSPETLKSEMQQPLRCLVETYKDSDDMLTKYVAGSCLQRLMGGPEIQGFKKDKKYDIVFQSLINQQLEQSELLTKSEIADFAKGKWQEYIDFCKGSVTELLCSELLPTNDRIKLQNEMLGATSMLVLKSAYHQFSGETKKRIHQQITKLYRETSKESPLKRKVIEQIYREINKPAIELRGS</sequence>